<keyword evidence="1" id="KW-0614">Plasmid</keyword>
<name>A0A975DL22_9GAMM</name>
<dbReference type="SUPFAM" id="SSF53850">
    <property type="entry name" value="Periplasmic binding protein-like II"/>
    <property type="match status" value="1"/>
</dbReference>
<evidence type="ECO:0000313" key="1">
    <source>
        <dbReference type="EMBL" id="QTH73683.1"/>
    </source>
</evidence>
<reference evidence="1" key="1">
    <citation type="submission" date="2021-03" db="EMBL/GenBank/DDBJ databases">
        <title>Complete Genome of Pseudoalteromonas xiamenensis STKMTI.2, a new potential marine bacterium producing anti-Vibrio compounds.</title>
        <authorList>
            <person name="Handayani D.P."/>
            <person name="Isnansetyo A."/>
            <person name="Istiqomah I."/>
            <person name="Jumina J."/>
        </authorList>
    </citation>
    <scope>NUCLEOTIDE SEQUENCE</scope>
    <source>
        <strain evidence="1">STKMTI.2</strain>
        <plasmid evidence="1">unnamed5</plasmid>
    </source>
</reference>
<geneLocation type="plasmid" evidence="1 2">
    <name>unnamed5</name>
</geneLocation>
<dbReference type="EMBL" id="CP072135">
    <property type="protein sequence ID" value="QTH73683.1"/>
    <property type="molecule type" value="Genomic_DNA"/>
</dbReference>
<dbReference type="RefSeq" id="WP_208845367.1">
    <property type="nucleotide sequence ID" value="NZ_JBHLYX010000013.1"/>
</dbReference>
<dbReference type="AlphaFoldDB" id="A0A975DL22"/>
<proteinExistence type="predicted"/>
<keyword evidence="2" id="KW-1185">Reference proteome</keyword>
<dbReference type="Gene3D" id="3.40.190.10">
    <property type="entry name" value="Periplasmic binding protein-like II"/>
    <property type="match status" value="1"/>
</dbReference>
<protein>
    <submittedName>
        <fullName evidence="1">Phosphate ABC transporter substrate-binding protein</fullName>
    </submittedName>
</protein>
<accession>A0A975DL22</accession>
<gene>
    <name evidence="1" type="ORF">J5O05_18520</name>
</gene>
<evidence type="ECO:0000313" key="2">
    <source>
        <dbReference type="Proteomes" id="UP000664904"/>
    </source>
</evidence>
<dbReference type="KEGG" id="pxi:J5O05_18520"/>
<sequence length="128" mass="13262">MLLSMSPAVSAEVAVIVHPSNNVALDKAEIERIFLGKSKAFSSGETAIPTNLAAGAATRSEFEDKVLGRTSAQVNAYWAKLVFTGKGTKPKELDSDGQVTEFVAGNVGAIAYVAASSVTGNVKVVATF</sequence>
<dbReference type="Proteomes" id="UP000664904">
    <property type="component" value="Plasmid unnamed5"/>
</dbReference>
<organism evidence="1 2">
    <name type="scientific">Pseudoalteromonas xiamenensis</name>
    <dbReference type="NCBI Taxonomy" id="882626"/>
    <lineage>
        <taxon>Bacteria</taxon>
        <taxon>Pseudomonadati</taxon>
        <taxon>Pseudomonadota</taxon>
        <taxon>Gammaproteobacteria</taxon>
        <taxon>Alteromonadales</taxon>
        <taxon>Pseudoalteromonadaceae</taxon>
        <taxon>Pseudoalteromonas</taxon>
    </lineage>
</organism>